<sequence>MKKVLSIIIILFLILSIFPMNYTYANNTDLIITNYTTNESSIHEGDTFELTLDITNNSGYTVTDLYLIIDDNTSFYPNATGSKKLITDSLASGVTESVTVDLVYDGGNNKLPITMTYKVGLDNYEISDVIGISAVKTSDTQTPSAPRDTSKYVPRIIIDSFTNTPGDAGKLMDVTLTFKNNSSHQAKNIIITPIIDDVANQPFVYENQKSKKIITEIKSNKTEKVTFSFRIKDSAVPDSYPIKFKIDYVNTFGDVFETTETLYFKVRNTNTPPRFSVESIITQPKAIEAGSDAFLFIKLKNEGSLTAKNLTVTLEGLDTNGFTVLNGTNTSYKREINGLAEETFVYNLHASPQLGNGNHSLTLNVSYKDQENKAYDEDFTFFIPVGGETSGSGDIKIANIKGPTEEVEVNEDFTLQFDISNVGTGPVTNVKVMVDGGTSFLPKSQNLQVLNKMEEATTENMDFSFYTSFDAKTQSHPILIEIEYDTLEKGVTVKKKITQYYGVFVNNPDPNKKSTPKIIIDKYSFEPGIVRAGETFDLTVSFMNTNKEKSVENIKIYLTVNESTDESGSVFTPVNSSNTFFIDYISPKSSHEKKVTLYTIPDADPKTYTITANFEYQDQEGNEYTATELIGIPVVQQTRLEVNDIVLPPEQPMGYPLPIFLEFYNMGKTTINNLVVKLEGNFTSQNGTYFVGNFEAGSNEYFEAMIIPNEVGLLEGNVVFSYEDSAGEAMELRKPISLNITEMQMEFPGEGGEFPMEPPQESFGKKLLKSKIFWAFITLAVATVGFIIWRKIKKRKGMEADEVY</sequence>
<feature type="transmembrane region" description="Helical" evidence="1">
    <location>
        <begin position="772"/>
        <end position="789"/>
    </location>
</feature>
<evidence type="ECO:0000313" key="3">
    <source>
        <dbReference type="Proteomes" id="UP000465601"/>
    </source>
</evidence>
<accession>A0A833HQ01</accession>
<gene>
    <name evidence="2" type="ORF">F8153_07120</name>
</gene>
<dbReference type="Gene3D" id="2.60.40.10">
    <property type="entry name" value="Immunoglobulins"/>
    <property type="match status" value="1"/>
</dbReference>
<keyword evidence="1" id="KW-0812">Transmembrane</keyword>
<name>A0A833HQ01_9FIRM</name>
<comment type="caution">
    <text evidence="2">The sequence shown here is derived from an EMBL/GenBank/DDBJ whole genome shotgun (WGS) entry which is preliminary data.</text>
</comment>
<organism evidence="2 3">
    <name type="scientific">Alkaliphilus serpentinus</name>
    <dbReference type="NCBI Taxonomy" id="1482731"/>
    <lineage>
        <taxon>Bacteria</taxon>
        <taxon>Bacillati</taxon>
        <taxon>Bacillota</taxon>
        <taxon>Clostridia</taxon>
        <taxon>Peptostreptococcales</taxon>
        <taxon>Natronincolaceae</taxon>
        <taxon>Alkaliphilus</taxon>
    </lineage>
</organism>
<protein>
    <recommendedName>
        <fullName evidence="4">CARDB domain-containing protein</fullName>
    </recommendedName>
</protein>
<proteinExistence type="predicted"/>
<dbReference type="OrthoDB" id="1704454at2"/>
<evidence type="ECO:0000256" key="1">
    <source>
        <dbReference type="SAM" id="Phobius"/>
    </source>
</evidence>
<evidence type="ECO:0008006" key="4">
    <source>
        <dbReference type="Google" id="ProtNLM"/>
    </source>
</evidence>
<dbReference type="RefSeq" id="WP_151865693.1">
    <property type="nucleotide sequence ID" value="NZ_WBZB01000020.1"/>
</dbReference>
<keyword evidence="1" id="KW-1133">Transmembrane helix</keyword>
<dbReference type="AlphaFoldDB" id="A0A833HQ01"/>
<evidence type="ECO:0000313" key="2">
    <source>
        <dbReference type="EMBL" id="KAB3530318.1"/>
    </source>
</evidence>
<dbReference type="Proteomes" id="UP000465601">
    <property type="component" value="Unassembled WGS sequence"/>
</dbReference>
<dbReference type="EMBL" id="WBZB01000020">
    <property type="protein sequence ID" value="KAB3530318.1"/>
    <property type="molecule type" value="Genomic_DNA"/>
</dbReference>
<dbReference type="PANTHER" id="PTHR35902">
    <property type="entry name" value="S-LAYER DOMAIN-LIKE PROTEIN-RELATED"/>
    <property type="match status" value="1"/>
</dbReference>
<reference evidence="2 3" key="1">
    <citation type="submission" date="2019-10" db="EMBL/GenBank/DDBJ databases">
        <title>Alkaliphilus serpentinus sp. nov. and Alkaliphilus pronyensis sp. nov., two novel anaerobic alkaliphilic species isolated from the serpentinized-hosted hydrothermal field of the Prony Bay (New Caledonia).</title>
        <authorList>
            <person name="Postec A."/>
        </authorList>
    </citation>
    <scope>NUCLEOTIDE SEQUENCE [LARGE SCALE GENOMIC DNA]</scope>
    <source>
        <strain evidence="2 3">LacT</strain>
    </source>
</reference>
<keyword evidence="1" id="KW-0472">Membrane</keyword>
<dbReference type="InterPro" id="IPR013783">
    <property type="entry name" value="Ig-like_fold"/>
</dbReference>
<keyword evidence="3" id="KW-1185">Reference proteome</keyword>